<evidence type="ECO:0000313" key="2">
    <source>
        <dbReference type="Proteomes" id="UP000784294"/>
    </source>
</evidence>
<protein>
    <submittedName>
        <fullName evidence="1">Uncharacterized protein</fullName>
    </submittedName>
</protein>
<dbReference type="AlphaFoldDB" id="A0A448XK26"/>
<sequence length="167" mass="18709">MLLVQPVGVGRPYETPCLVSATCTRGSEQTDLAFLPLMTGLEDGDAACRREFCEGLLCCPSAQYISEPHDERHTLSTFYVQTTRLQRLSELPTIRHTSRKHVLTRRQETIRHGGRAINTCFRSGDRSAGYACDALESCDLRRGVSTVGEWTSEATMAKDRRSREPNE</sequence>
<organism evidence="1 2">
    <name type="scientific">Protopolystoma xenopodis</name>
    <dbReference type="NCBI Taxonomy" id="117903"/>
    <lineage>
        <taxon>Eukaryota</taxon>
        <taxon>Metazoa</taxon>
        <taxon>Spiralia</taxon>
        <taxon>Lophotrochozoa</taxon>
        <taxon>Platyhelminthes</taxon>
        <taxon>Monogenea</taxon>
        <taxon>Polyopisthocotylea</taxon>
        <taxon>Polystomatidea</taxon>
        <taxon>Polystomatidae</taxon>
        <taxon>Protopolystoma</taxon>
    </lineage>
</organism>
<reference evidence="1" key="1">
    <citation type="submission" date="2018-11" db="EMBL/GenBank/DDBJ databases">
        <authorList>
            <consortium name="Pathogen Informatics"/>
        </authorList>
    </citation>
    <scope>NUCLEOTIDE SEQUENCE</scope>
</reference>
<name>A0A448XK26_9PLAT</name>
<accession>A0A448XK26</accession>
<gene>
    <name evidence="1" type="ORF">PXEA_LOCUS31952</name>
</gene>
<proteinExistence type="predicted"/>
<keyword evidence="2" id="KW-1185">Reference proteome</keyword>
<dbReference type="Proteomes" id="UP000784294">
    <property type="component" value="Unassembled WGS sequence"/>
</dbReference>
<evidence type="ECO:0000313" key="1">
    <source>
        <dbReference type="EMBL" id="VEL38512.1"/>
    </source>
</evidence>
<dbReference type="EMBL" id="CAAALY010258123">
    <property type="protein sequence ID" value="VEL38512.1"/>
    <property type="molecule type" value="Genomic_DNA"/>
</dbReference>
<comment type="caution">
    <text evidence="1">The sequence shown here is derived from an EMBL/GenBank/DDBJ whole genome shotgun (WGS) entry which is preliminary data.</text>
</comment>